<dbReference type="OrthoDB" id="3523588at2"/>
<dbReference type="InterPro" id="IPR016084">
    <property type="entry name" value="Haem_Oase-like_multi-hlx"/>
</dbReference>
<evidence type="ECO:0000313" key="2">
    <source>
        <dbReference type="Proteomes" id="UP000005234"/>
    </source>
</evidence>
<reference evidence="1" key="1">
    <citation type="submission" date="2012-02" db="EMBL/GenBank/DDBJ databases">
        <title>The complete genome of Frateuria aurantia DSM 6220.</title>
        <authorList>
            <consortium name="US DOE Joint Genome Institute (JGI-PGF)"/>
            <person name="Lucas S."/>
            <person name="Copeland A."/>
            <person name="Lapidus A."/>
            <person name="Glavina del Rio T."/>
            <person name="Dalin E."/>
            <person name="Tice H."/>
            <person name="Bruce D."/>
            <person name="Goodwin L."/>
            <person name="Pitluck S."/>
            <person name="Peters L."/>
            <person name="Ovchinnikova G."/>
            <person name="Teshima H."/>
            <person name="Kyrpides N."/>
            <person name="Mavromatis K."/>
            <person name="Ivanova N."/>
            <person name="Brettin T."/>
            <person name="Detter J.C."/>
            <person name="Han C."/>
            <person name="Larimer F."/>
            <person name="Land M."/>
            <person name="Hauser L."/>
            <person name="Markowitz V."/>
            <person name="Cheng J.-F."/>
            <person name="Hugenholtz P."/>
            <person name="Woyke T."/>
            <person name="Wu D."/>
            <person name="Brambilla E."/>
            <person name="Klenk H.-P."/>
            <person name="Eisen J.A."/>
        </authorList>
    </citation>
    <scope>NUCLEOTIDE SEQUENCE</scope>
    <source>
        <strain evidence="1">DSM 6220</strain>
    </source>
</reference>
<organism evidence="1 2">
    <name type="scientific">Frateuria aurantia (strain ATCC 33424 / DSM 6220 / KCTC 2777 / LMG 1558 / NBRC 3245 / NCIMB 13370)</name>
    <name type="common">Acetobacter aurantius</name>
    <dbReference type="NCBI Taxonomy" id="767434"/>
    <lineage>
        <taxon>Bacteria</taxon>
        <taxon>Pseudomonadati</taxon>
        <taxon>Pseudomonadota</taxon>
        <taxon>Gammaproteobacteria</taxon>
        <taxon>Lysobacterales</taxon>
        <taxon>Rhodanobacteraceae</taxon>
        <taxon>Frateuria</taxon>
    </lineage>
</organism>
<dbReference type="eggNOG" id="COG5424">
    <property type="taxonomic scope" value="Bacteria"/>
</dbReference>
<keyword evidence="2" id="KW-1185">Reference proteome</keyword>
<dbReference type="KEGG" id="fau:Fraau_0895"/>
<dbReference type="EMBL" id="CP003350">
    <property type="protein sequence ID" value="AFC85364.1"/>
    <property type="molecule type" value="Genomic_DNA"/>
</dbReference>
<dbReference type="Pfam" id="PF14518">
    <property type="entry name" value="Haem_oxygenas_2"/>
    <property type="match status" value="1"/>
</dbReference>
<dbReference type="Gene3D" id="1.20.910.10">
    <property type="entry name" value="Heme oxygenase-like"/>
    <property type="match status" value="1"/>
</dbReference>
<accession>H8L0V8</accession>
<dbReference type="HOGENOM" id="CLU_1118289_0_0_6"/>
<protein>
    <recommendedName>
        <fullName evidence="3">Pyrroloquinoline quinone (Coenzyme PQQ) biosynthesis protein C</fullName>
    </recommendedName>
</protein>
<evidence type="ECO:0008006" key="3">
    <source>
        <dbReference type="Google" id="ProtNLM"/>
    </source>
</evidence>
<evidence type="ECO:0000313" key="1">
    <source>
        <dbReference type="EMBL" id="AFC85364.1"/>
    </source>
</evidence>
<proteinExistence type="predicted"/>
<name>H8L0V8_FRAAD</name>
<gene>
    <name evidence="1" type="ordered locus">Fraau_0895</name>
</gene>
<dbReference type="RefSeq" id="WP_014402370.1">
    <property type="nucleotide sequence ID" value="NC_017033.1"/>
</dbReference>
<dbReference type="Proteomes" id="UP000005234">
    <property type="component" value="Chromosome"/>
</dbReference>
<sequence>MNNHVNFERHGDLQDLHSYPRWAQDMVHDNTDSKRLINEHELCLAMRDATLGPVATRHFMTGLWPVIERFPGYMSMNLLKTRYGRSQGDDMARRWLVRNIRVEQNHADYWIAWAEGAGISREQVLHGQVPQGTDTLANWCEEVSRADTLAAGMIATNYAVEGATGELSQVVYASETYRESLPSEGRKLSLRWLQLHAAYDDAHPWEALEIICTLMGMNPKAEDVAHLRECIRRSYVSLKISLDRCLVQWSSDTLSGPREAVSTERDNEVAA</sequence>
<dbReference type="SUPFAM" id="SSF48613">
    <property type="entry name" value="Heme oxygenase-like"/>
    <property type="match status" value="1"/>
</dbReference>
<dbReference type="AlphaFoldDB" id="H8L0V8"/>